<accession>A0ABW5WU28</accession>
<comment type="similarity">
    <text evidence="2">Belongs to the MoaD family.</text>
</comment>
<evidence type="ECO:0000256" key="2">
    <source>
        <dbReference type="ARBA" id="ARBA00024200"/>
    </source>
</evidence>
<proteinExistence type="inferred from homology"/>
<dbReference type="CDD" id="cd00754">
    <property type="entry name" value="Ubl_MoaD"/>
    <property type="match status" value="1"/>
</dbReference>
<reference evidence="5" key="1">
    <citation type="journal article" date="2019" name="Int. J. Syst. Evol. Microbiol.">
        <title>The Global Catalogue of Microorganisms (GCM) 10K type strain sequencing project: providing services to taxonomists for standard genome sequencing and annotation.</title>
        <authorList>
            <consortium name="The Broad Institute Genomics Platform"/>
            <consortium name="The Broad Institute Genome Sequencing Center for Infectious Disease"/>
            <person name="Wu L."/>
            <person name="Ma J."/>
        </authorList>
    </citation>
    <scope>NUCLEOTIDE SEQUENCE [LARGE SCALE GENOMIC DNA]</scope>
    <source>
        <strain evidence="5">KCTC 33575</strain>
    </source>
</reference>
<keyword evidence="1" id="KW-0547">Nucleotide-binding</keyword>
<evidence type="ECO:0000313" key="4">
    <source>
        <dbReference type="EMBL" id="MFD2830296.1"/>
    </source>
</evidence>
<dbReference type="PANTHER" id="PTHR33359:SF1">
    <property type="entry name" value="MOLYBDOPTERIN SYNTHASE SULFUR CARRIER SUBUNIT"/>
    <property type="match status" value="1"/>
</dbReference>
<comment type="caution">
    <text evidence="4">The sequence shown here is derived from an EMBL/GenBank/DDBJ whole genome shotgun (WGS) entry which is preliminary data.</text>
</comment>
<sequence length="77" mass="8620">MEILLFAGLKEKVGSSRVSLDIDREISVEMLKSYIYEEYPELDGEVFQVASNESFVRDDYQVSDSDEIALIPPVSGG</sequence>
<dbReference type="InterPro" id="IPR044672">
    <property type="entry name" value="MOCS2A"/>
</dbReference>
<dbReference type="EMBL" id="JBHUOQ010000001">
    <property type="protein sequence ID" value="MFD2830296.1"/>
    <property type="molecule type" value="Genomic_DNA"/>
</dbReference>
<dbReference type="Gene3D" id="3.10.20.30">
    <property type="match status" value="1"/>
</dbReference>
<protein>
    <recommendedName>
        <fullName evidence="3">Molybdopterin synthase sulfur carrier subunit</fullName>
    </recommendedName>
</protein>
<name>A0ABW5WU28_9STAP</name>
<dbReference type="SUPFAM" id="SSF54285">
    <property type="entry name" value="MoaD/ThiS"/>
    <property type="match status" value="1"/>
</dbReference>
<evidence type="ECO:0000313" key="5">
    <source>
        <dbReference type="Proteomes" id="UP001597519"/>
    </source>
</evidence>
<dbReference type="RefSeq" id="WP_377773089.1">
    <property type="nucleotide sequence ID" value="NZ_JBHUOQ010000001.1"/>
</dbReference>
<dbReference type="InterPro" id="IPR016155">
    <property type="entry name" value="Mopterin_synth/thiamin_S_b"/>
</dbReference>
<dbReference type="NCBIfam" id="TIGR01682">
    <property type="entry name" value="moaD"/>
    <property type="match status" value="1"/>
</dbReference>
<dbReference type="InterPro" id="IPR003749">
    <property type="entry name" value="ThiS/MoaD-like"/>
</dbReference>
<keyword evidence="5" id="KW-1185">Reference proteome</keyword>
<organism evidence="4 5">
    <name type="scientific">Corticicoccus populi</name>
    <dbReference type="NCBI Taxonomy" id="1812821"/>
    <lineage>
        <taxon>Bacteria</taxon>
        <taxon>Bacillati</taxon>
        <taxon>Bacillota</taxon>
        <taxon>Bacilli</taxon>
        <taxon>Bacillales</taxon>
        <taxon>Staphylococcaceae</taxon>
        <taxon>Corticicoccus</taxon>
    </lineage>
</organism>
<gene>
    <name evidence="4" type="primary">moaD</name>
    <name evidence="4" type="ORF">ACFSX4_07405</name>
</gene>
<evidence type="ECO:0000256" key="3">
    <source>
        <dbReference type="ARBA" id="ARBA00024247"/>
    </source>
</evidence>
<dbReference type="PANTHER" id="PTHR33359">
    <property type="entry name" value="MOLYBDOPTERIN SYNTHASE SULFUR CARRIER SUBUNIT"/>
    <property type="match status" value="1"/>
</dbReference>
<dbReference type="Proteomes" id="UP001597519">
    <property type="component" value="Unassembled WGS sequence"/>
</dbReference>
<evidence type="ECO:0000256" key="1">
    <source>
        <dbReference type="ARBA" id="ARBA00022741"/>
    </source>
</evidence>
<dbReference type="InterPro" id="IPR012675">
    <property type="entry name" value="Beta-grasp_dom_sf"/>
</dbReference>
<dbReference type="Pfam" id="PF02597">
    <property type="entry name" value="ThiS"/>
    <property type="match status" value="1"/>
</dbReference>